<proteinExistence type="predicted"/>
<dbReference type="Pfam" id="PF00186">
    <property type="entry name" value="DHFR_1"/>
    <property type="match status" value="1"/>
</dbReference>
<dbReference type="PANTHER" id="PTHR48069:SF3">
    <property type="entry name" value="DIHYDROFOLATE REDUCTASE"/>
    <property type="match status" value="1"/>
</dbReference>
<evidence type="ECO:0000256" key="1">
    <source>
        <dbReference type="ARBA" id="ARBA00004903"/>
    </source>
</evidence>
<evidence type="ECO:0000313" key="8">
    <source>
        <dbReference type="Proteomes" id="UP000224829"/>
    </source>
</evidence>
<dbReference type="PROSITE" id="PS51330">
    <property type="entry name" value="DHFR_2"/>
    <property type="match status" value="1"/>
</dbReference>
<dbReference type="GO" id="GO:0006730">
    <property type="term" value="P:one-carbon metabolic process"/>
    <property type="evidence" value="ECO:0007669"/>
    <property type="project" value="UniProtKB-KW"/>
</dbReference>
<protein>
    <recommendedName>
        <fullName evidence="2">dihydrofolate reductase</fullName>
        <ecNumber evidence="2">1.5.1.3</ecNumber>
    </recommendedName>
</protein>
<evidence type="ECO:0000256" key="2">
    <source>
        <dbReference type="ARBA" id="ARBA00012856"/>
    </source>
</evidence>
<dbReference type="OrthoDB" id="9577at10239"/>
<dbReference type="SUPFAM" id="SSF53597">
    <property type="entry name" value="Dihydrofolate reductase-like"/>
    <property type="match status" value="1"/>
</dbReference>
<name>A0A1Y0SUI9_9CAUD</name>
<dbReference type="Proteomes" id="UP000224829">
    <property type="component" value="Segment"/>
</dbReference>
<dbReference type="GO" id="GO:0004146">
    <property type="term" value="F:dihydrofolate reductase activity"/>
    <property type="evidence" value="ECO:0007669"/>
    <property type="project" value="UniProtKB-EC"/>
</dbReference>
<dbReference type="PRINTS" id="PR00070">
    <property type="entry name" value="DHFR"/>
</dbReference>
<sequence>MTQICMIVAANKQGIIGNQNRLPWYIPEDLAYFKRVTMGCPVIMGRKTFESIGRVLPGRANYVLTSRTEPIVGVALLNEPIIPPNLTEDRVFIIGGSEVYKAYESQIERIYLTVVDLPVEGDASLPFPIQSPKWMLTTSEYITTKEGVRLCFQQWFRSKHE</sequence>
<evidence type="ECO:0000259" key="6">
    <source>
        <dbReference type="PROSITE" id="PS51330"/>
    </source>
</evidence>
<dbReference type="GO" id="GO:0046654">
    <property type="term" value="P:tetrahydrofolate biosynthetic process"/>
    <property type="evidence" value="ECO:0007669"/>
    <property type="project" value="InterPro"/>
</dbReference>
<keyword evidence="8" id="KW-1185">Reference proteome</keyword>
<evidence type="ECO:0000313" key="7">
    <source>
        <dbReference type="EMBL" id="ARV77172.1"/>
    </source>
</evidence>
<keyword evidence="5" id="KW-0560">Oxidoreductase</keyword>
<dbReference type="GO" id="GO:0046452">
    <property type="term" value="P:dihydrofolate metabolic process"/>
    <property type="evidence" value="ECO:0007669"/>
    <property type="project" value="TreeGrafter"/>
</dbReference>
<gene>
    <name evidence="7" type="ORF">NOXIFER_1</name>
</gene>
<dbReference type="GO" id="GO:0046655">
    <property type="term" value="P:folic acid metabolic process"/>
    <property type="evidence" value="ECO:0007669"/>
    <property type="project" value="TreeGrafter"/>
</dbReference>
<dbReference type="CDD" id="cd00209">
    <property type="entry name" value="DHFR"/>
    <property type="match status" value="1"/>
</dbReference>
<evidence type="ECO:0000256" key="5">
    <source>
        <dbReference type="ARBA" id="ARBA00023002"/>
    </source>
</evidence>
<dbReference type="EMBL" id="MF063068">
    <property type="protein sequence ID" value="ARV77172.1"/>
    <property type="molecule type" value="Genomic_DNA"/>
</dbReference>
<dbReference type="EC" id="1.5.1.3" evidence="2"/>
<dbReference type="GO" id="GO:0050661">
    <property type="term" value="F:NADP binding"/>
    <property type="evidence" value="ECO:0007669"/>
    <property type="project" value="InterPro"/>
</dbReference>
<evidence type="ECO:0000256" key="4">
    <source>
        <dbReference type="ARBA" id="ARBA00022857"/>
    </source>
</evidence>
<dbReference type="InterPro" id="IPR024072">
    <property type="entry name" value="DHFR-like_dom_sf"/>
</dbReference>
<comment type="pathway">
    <text evidence="1">Cofactor biosynthesis; tetrahydrofolate biosynthesis; 5,6,7,8-tetrahydrofolate from 7,8-dihydrofolate: step 1/1.</text>
</comment>
<feature type="domain" description="DHFR" evidence="6">
    <location>
        <begin position="3"/>
        <end position="157"/>
    </location>
</feature>
<dbReference type="InterPro" id="IPR012259">
    <property type="entry name" value="DHFR"/>
</dbReference>
<dbReference type="InterPro" id="IPR001796">
    <property type="entry name" value="DHFR_dom"/>
</dbReference>
<keyword evidence="3" id="KW-0554">One-carbon metabolism</keyword>
<keyword evidence="4" id="KW-0521">NADP</keyword>
<accession>A0A1Y0SUI9</accession>
<reference evidence="7 8" key="1">
    <citation type="submission" date="2017-05" db="EMBL/GenBank/DDBJ databases">
        <authorList>
            <person name="Song R."/>
            <person name="Chenine A.L."/>
            <person name="Ruprecht R.M."/>
        </authorList>
    </citation>
    <scope>NUCLEOTIDE SEQUENCE [LARGE SCALE GENOMIC DNA]</scope>
</reference>
<organism evidence="7 8">
    <name type="scientific">Pseudomonas phage Noxifer</name>
    <dbReference type="NCBI Taxonomy" id="2006684"/>
    <lineage>
        <taxon>Viruses</taxon>
        <taxon>Duplodnaviria</taxon>
        <taxon>Heunggongvirae</taxon>
        <taxon>Uroviricota</taxon>
        <taxon>Caudoviricetes</taxon>
        <taxon>Chimalliviridae</taxon>
        <taxon>Noxifervirus</taxon>
        <taxon>Noxifervirus noxifer</taxon>
    </lineage>
</organism>
<dbReference type="Gene3D" id="3.40.430.10">
    <property type="entry name" value="Dihydrofolate Reductase, subunit A"/>
    <property type="match status" value="1"/>
</dbReference>
<dbReference type="PANTHER" id="PTHR48069">
    <property type="entry name" value="DIHYDROFOLATE REDUCTASE"/>
    <property type="match status" value="1"/>
</dbReference>
<evidence type="ECO:0000256" key="3">
    <source>
        <dbReference type="ARBA" id="ARBA00022563"/>
    </source>
</evidence>